<organism evidence="3 4">
    <name type="scientific">Plutella xylostella</name>
    <name type="common">Diamondback moth</name>
    <name type="synonym">Plutella maculipennis</name>
    <dbReference type="NCBI Taxonomy" id="51655"/>
    <lineage>
        <taxon>Eukaryota</taxon>
        <taxon>Metazoa</taxon>
        <taxon>Ecdysozoa</taxon>
        <taxon>Arthropoda</taxon>
        <taxon>Hexapoda</taxon>
        <taxon>Insecta</taxon>
        <taxon>Pterygota</taxon>
        <taxon>Neoptera</taxon>
        <taxon>Endopterygota</taxon>
        <taxon>Lepidoptera</taxon>
        <taxon>Glossata</taxon>
        <taxon>Ditrysia</taxon>
        <taxon>Yponomeutoidea</taxon>
        <taxon>Plutellidae</taxon>
        <taxon>Plutella</taxon>
    </lineage>
</organism>
<evidence type="ECO:0000256" key="1">
    <source>
        <dbReference type="SAM" id="MobiDB-lite"/>
    </source>
</evidence>
<reference evidence="3 4" key="1">
    <citation type="submission" date="2021-06" db="EMBL/GenBank/DDBJ databases">
        <title>A haploid diamondback moth (Plutella xylostella L.) genome assembly resolves 31 chromosomes and identifies a diamide resistance mutation.</title>
        <authorList>
            <person name="Ward C.M."/>
            <person name="Perry K.D."/>
            <person name="Baker G."/>
            <person name="Powis K."/>
            <person name="Heckel D.G."/>
            <person name="Baxter S.W."/>
        </authorList>
    </citation>
    <scope>NUCLEOTIDE SEQUENCE [LARGE SCALE GENOMIC DNA]</scope>
    <source>
        <strain evidence="3 4">LV</strain>
        <tissue evidence="3">Single pupa</tissue>
    </source>
</reference>
<sequence length="181" mass="20908">MENLKKERSVMRRLFTKAKNELLPILTTNLPKPNIELKEKYNFLAANAENMFKVDKKIKEVWLSMENLDEELYFQDLEAINEYESENKKSTRPVRVGDVVIVETEGKKLDWPLGIVTEVCTGKDGVRRVAKVKTADGERTRAVQRLHPLEINNDEESEVLAKPDKRTTSGRIVRPPKRLDC</sequence>
<dbReference type="Proteomes" id="UP000823941">
    <property type="component" value="Chromosome 2"/>
</dbReference>
<gene>
    <name evidence="3" type="ORF">JYU34_001228</name>
</gene>
<feature type="region of interest" description="Disordered" evidence="1">
    <location>
        <begin position="154"/>
        <end position="181"/>
    </location>
</feature>
<protein>
    <recommendedName>
        <fullName evidence="2">DUF5641 domain-containing protein</fullName>
    </recommendedName>
</protein>
<dbReference type="EMBL" id="JAHIBW010000002">
    <property type="protein sequence ID" value="KAG7312846.1"/>
    <property type="molecule type" value="Genomic_DNA"/>
</dbReference>
<dbReference type="InterPro" id="IPR040676">
    <property type="entry name" value="DUF5641"/>
</dbReference>
<name>A0ABQ7R6B8_PLUXY</name>
<comment type="caution">
    <text evidence="3">The sequence shown here is derived from an EMBL/GenBank/DDBJ whole genome shotgun (WGS) entry which is preliminary data.</text>
</comment>
<keyword evidence="4" id="KW-1185">Reference proteome</keyword>
<evidence type="ECO:0000313" key="3">
    <source>
        <dbReference type="EMBL" id="KAG7312846.1"/>
    </source>
</evidence>
<feature type="domain" description="DUF5641" evidence="2">
    <location>
        <begin position="87"/>
        <end position="149"/>
    </location>
</feature>
<evidence type="ECO:0000313" key="4">
    <source>
        <dbReference type="Proteomes" id="UP000823941"/>
    </source>
</evidence>
<accession>A0ABQ7R6B8</accession>
<dbReference type="Pfam" id="PF18701">
    <property type="entry name" value="DUF5641"/>
    <property type="match status" value="1"/>
</dbReference>
<proteinExistence type="predicted"/>
<evidence type="ECO:0000259" key="2">
    <source>
        <dbReference type="Pfam" id="PF18701"/>
    </source>
</evidence>